<dbReference type="AlphaFoldDB" id="A0A7H0GJ47"/>
<evidence type="ECO:0000313" key="2">
    <source>
        <dbReference type="EMBL" id="QNP48313.1"/>
    </source>
</evidence>
<dbReference type="InterPro" id="IPR008621">
    <property type="entry name" value="Cbb3-typ_cyt_oxidase_comp"/>
</dbReference>
<accession>A0A7H0GJ47</accession>
<evidence type="ECO:0000256" key="1">
    <source>
        <dbReference type="SAM" id="Phobius"/>
    </source>
</evidence>
<dbReference type="RefSeq" id="WP_187723911.1">
    <property type="nucleotide sequence ID" value="NZ_CP060783.1"/>
</dbReference>
<dbReference type="KEGG" id="daer:H9K75_20485"/>
<dbReference type="Proteomes" id="UP000516028">
    <property type="component" value="Chromosome"/>
</dbReference>
<gene>
    <name evidence="2" type="ORF">H9K75_20485</name>
</gene>
<keyword evidence="1" id="KW-1133">Transmembrane helix</keyword>
<dbReference type="EMBL" id="CP060783">
    <property type="protein sequence ID" value="QNP48313.1"/>
    <property type="molecule type" value="Genomic_DNA"/>
</dbReference>
<feature type="transmembrane region" description="Helical" evidence="1">
    <location>
        <begin position="6"/>
        <end position="26"/>
    </location>
</feature>
<protein>
    <submittedName>
        <fullName evidence="2">CcoQ/FixQ family Cbb3-type cytochrome c oxidase assembly chaperone</fullName>
    </submittedName>
</protein>
<evidence type="ECO:0000313" key="3">
    <source>
        <dbReference type="Proteomes" id="UP000516028"/>
    </source>
</evidence>
<dbReference type="Pfam" id="PF05545">
    <property type="entry name" value="FixQ"/>
    <property type="match status" value="1"/>
</dbReference>
<keyword evidence="1" id="KW-0812">Transmembrane</keyword>
<name>A0A7H0GJ47_9BURK</name>
<dbReference type="CDD" id="cd01324">
    <property type="entry name" value="cbb3_Oxidase_CcoQ"/>
    <property type="match status" value="1"/>
</dbReference>
<sequence>MDISTMRSIATVASLICFLGIWFWAFRRRNKDRFEEAAQLPFIED</sequence>
<proteinExistence type="predicted"/>
<organism evidence="2 3">
    <name type="scientific">Diaphorobacter aerolatus</name>
    <dbReference type="NCBI Taxonomy" id="1288495"/>
    <lineage>
        <taxon>Bacteria</taxon>
        <taxon>Pseudomonadati</taxon>
        <taxon>Pseudomonadota</taxon>
        <taxon>Betaproteobacteria</taxon>
        <taxon>Burkholderiales</taxon>
        <taxon>Comamonadaceae</taxon>
        <taxon>Diaphorobacter</taxon>
    </lineage>
</organism>
<reference evidence="2 3" key="1">
    <citation type="submission" date="2020-08" db="EMBL/GenBank/DDBJ databases">
        <title>Genome sequence of Diaphorobacter aerolatus KACC 16536T.</title>
        <authorList>
            <person name="Hyun D.-W."/>
            <person name="Bae J.-W."/>
        </authorList>
    </citation>
    <scope>NUCLEOTIDE SEQUENCE [LARGE SCALE GENOMIC DNA]</scope>
    <source>
        <strain evidence="2 3">KACC 16536</strain>
    </source>
</reference>
<keyword evidence="3" id="KW-1185">Reference proteome</keyword>
<keyword evidence="1" id="KW-0472">Membrane</keyword>